<dbReference type="AlphaFoldDB" id="A0AA38MB46"/>
<dbReference type="InterPro" id="IPR013087">
    <property type="entry name" value="Znf_C2H2_type"/>
</dbReference>
<evidence type="ECO:0000313" key="7">
    <source>
        <dbReference type="EMBL" id="KAJ3650465.1"/>
    </source>
</evidence>
<dbReference type="GO" id="GO:0045944">
    <property type="term" value="P:positive regulation of transcription by RNA polymerase II"/>
    <property type="evidence" value="ECO:0007669"/>
    <property type="project" value="TreeGrafter"/>
</dbReference>
<proteinExistence type="predicted"/>
<sequence>MSTLEYSEALSTYGRSSRKNVHNCKQCPYFTTTLFLMFNHVRQHRSSPQKFKCENAKIEPYYCKDCNFKTDLTILFKQHIDTNHGFKKESGDDSSNQDLVIENYVCENCDFATNFSLKWFQHTSRCTREKAKRCSCKKGCKWYQCGHCPYKTTFKHKLKRHQNSPHLSEQDAKWYECNNCHFKTKHKSSLEFHAVSKHPNLRGKFKTYKCKSCKFETKHVSNLRRHVISVHLDEIDIKWYECQQCSFRAKLRYNLTEHMKRDHSKKPEWYKCAKCSYRSKMKPNLKSHLKVHLERKPFQCEYCPFKTKYSGSLTDHKNNCHLDGTGAKWFECEHCTYKSKSRSTFYKHRKKHCR</sequence>
<dbReference type="InterPro" id="IPR050688">
    <property type="entry name" value="Zinc_finger/UBP_domain"/>
</dbReference>
<feature type="domain" description="C2H2-type" evidence="6">
    <location>
        <begin position="330"/>
        <end position="354"/>
    </location>
</feature>
<keyword evidence="4" id="KW-0862">Zinc</keyword>
<feature type="domain" description="C2H2-type" evidence="6">
    <location>
        <begin position="208"/>
        <end position="236"/>
    </location>
</feature>
<evidence type="ECO:0000256" key="2">
    <source>
        <dbReference type="ARBA" id="ARBA00022737"/>
    </source>
</evidence>
<keyword evidence="3 5" id="KW-0863">Zinc-finger</keyword>
<reference evidence="7" key="1">
    <citation type="journal article" date="2023" name="G3 (Bethesda)">
        <title>Whole genome assemblies of Zophobas morio and Tenebrio molitor.</title>
        <authorList>
            <person name="Kaur S."/>
            <person name="Stinson S.A."/>
            <person name="diCenzo G.C."/>
        </authorList>
    </citation>
    <scope>NUCLEOTIDE SEQUENCE</scope>
    <source>
        <strain evidence="7">QUZm001</strain>
    </source>
</reference>
<dbReference type="FunFam" id="3.30.160.60:FF:002203">
    <property type="entry name" value="Zinc finger protein 142-like Protein"/>
    <property type="match status" value="1"/>
</dbReference>
<evidence type="ECO:0000313" key="8">
    <source>
        <dbReference type="Proteomes" id="UP001168821"/>
    </source>
</evidence>
<dbReference type="PANTHER" id="PTHR24403">
    <property type="entry name" value="ZINC FINGER PROTEIN"/>
    <property type="match status" value="1"/>
</dbReference>
<organism evidence="7 8">
    <name type="scientific">Zophobas morio</name>
    <dbReference type="NCBI Taxonomy" id="2755281"/>
    <lineage>
        <taxon>Eukaryota</taxon>
        <taxon>Metazoa</taxon>
        <taxon>Ecdysozoa</taxon>
        <taxon>Arthropoda</taxon>
        <taxon>Hexapoda</taxon>
        <taxon>Insecta</taxon>
        <taxon>Pterygota</taxon>
        <taxon>Neoptera</taxon>
        <taxon>Endopterygota</taxon>
        <taxon>Coleoptera</taxon>
        <taxon>Polyphaga</taxon>
        <taxon>Cucujiformia</taxon>
        <taxon>Tenebrionidae</taxon>
        <taxon>Zophobas</taxon>
    </lineage>
</organism>
<comment type="caution">
    <text evidence="7">The sequence shown here is derived from an EMBL/GenBank/DDBJ whole genome shotgun (WGS) entry which is preliminary data.</text>
</comment>
<accession>A0AA38MB46</accession>
<dbReference type="PANTHER" id="PTHR24403:SF67">
    <property type="entry name" value="FI01116P-RELATED"/>
    <property type="match status" value="1"/>
</dbReference>
<feature type="domain" description="C2H2-type" evidence="6">
    <location>
        <begin position="270"/>
        <end position="297"/>
    </location>
</feature>
<keyword evidence="2" id="KW-0677">Repeat</keyword>
<feature type="domain" description="C2H2-type" evidence="6">
    <location>
        <begin position="143"/>
        <end position="171"/>
    </location>
</feature>
<keyword evidence="8" id="KW-1185">Reference proteome</keyword>
<name>A0AA38MB46_9CUCU</name>
<protein>
    <recommendedName>
        <fullName evidence="6">C2H2-type domain-containing protein</fullName>
    </recommendedName>
</protein>
<feature type="domain" description="C2H2-type" evidence="6">
    <location>
        <begin position="240"/>
        <end position="268"/>
    </location>
</feature>
<dbReference type="SMART" id="SM00355">
    <property type="entry name" value="ZnF_C2H2"/>
    <property type="match status" value="9"/>
</dbReference>
<dbReference type="InterPro" id="IPR036236">
    <property type="entry name" value="Znf_C2H2_sf"/>
</dbReference>
<dbReference type="Gene3D" id="3.30.160.60">
    <property type="entry name" value="Classic Zinc Finger"/>
    <property type="match status" value="5"/>
</dbReference>
<dbReference type="GO" id="GO:0008270">
    <property type="term" value="F:zinc ion binding"/>
    <property type="evidence" value="ECO:0007669"/>
    <property type="project" value="UniProtKB-KW"/>
</dbReference>
<dbReference type="GO" id="GO:0005634">
    <property type="term" value="C:nucleus"/>
    <property type="evidence" value="ECO:0007669"/>
    <property type="project" value="TreeGrafter"/>
</dbReference>
<evidence type="ECO:0000256" key="4">
    <source>
        <dbReference type="ARBA" id="ARBA00022833"/>
    </source>
</evidence>
<dbReference type="Proteomes" id="UP001168821">
    <property type="component" value="Unassembled WGS sequence"/>
</dbReference>
<evidence type="ECO:0000256" key="3">
    <source>
        <dbReference type="ARBA" id="ARBA00022771"/>
    </source>
</evidence>
<dbReference type="EMBL" id="JALNTZ010000005">
    <property type="protein sequence ID" value="KAJ3650465.1"/>
    <property type="molecule type" value="Genomic_DNA"/>
</dbReference>
<evidence type="ECO:0000256" key="5">
    <source>
        <dbReference type="PROSITE-ProRule" id="PRU00042"/>
    </source>
</evidence>
<gene>
    <name evidence="7" type="ORF">Zmor_016563</name>
</gene>
<keyword evidence="1" id="KW-0479">Metal-binding</keyword>
<dbReference type="PROSITE" id="PS50157">
    <property type="entry name" value="ZINC_FINGER_C2H2_2"/>
    <property type="match status" value="5"/>
</dbReference>
<evidence type="ECO:0000256" key="1">
    <source>
        <dbReference type="ARBA" id="ARBA00022723"/>
    </source>
</evidence>
<evidence type="ECO:0000259" key="6">
    <source>
        <dbReference type="PROSITE" id="PS50157"/>
    </source>
</evidence>
<dbReference type="SUPFAM" id="SSF57667">
    <property type="entry name" value="beta-beta-alpha zinc fingers"/>
    <property type="match status" value="2"/>
</dbReference>